<organism evidence="3 4">
    <name type="scientific">Archangium lansingense</name>
    <dbReference type="NCBI Taxonomy" id="2995310"/>
    <lineage>
        <taxon>Bacteria</taxon>
        <taxon>Pseudomonadati</taxon>
        <taxon>Myxococcota</taxon>
        <taxon>Myxococcia</taxon>
        <taxon>Myxococcales</taxon>
        <taxon>Cystobacterineae</taxon>
        <taxon>Archangiaceae</taxon>
        <taxon>Archangium</taxon>
    </lineage>
</organism>
<dbReference type="PANTHER" id="PTHR35149">
    <property type="entry name" value="SLL5132 PROTEIN"/>
    <property type="match status" value="1"/>
</dbReference>
<dbReference type="EMBL" id="JAPNKA010000001">
    <property type="protein sequence ID" value="MCY1078540.1"/>
    <property type="molecule type" value="Genomic_DNA"/>
</dbReference>
<evidence type="ECO:0000259" key="2">
    <source>
        <dbReference type="Pfam" id="PF07510"/>
    </source>
</evidence>
<proteinExistence type="predicted"/>
<evidence type="ECO:0000313" key="4">
    <source>
        <dbReference type="Proteomes" id="UP001207654"/>
    </source>
</evidence>
<feature type="domain" description="GmrSD restriction endonucleases C-terminal" evidence="2">
    <location>
        <begin position="418"/>
        <end position="551"/>
    </location>
</feature>
<gene>
    <name evidence="3" type="ORF">OV287_29115</name>
</gene>
<feature type="domain" description="GmrSD restriction endonucleases N-terminal" evidence="1">
    <location>
        <begin position="14"/>
        <end position="235"/>
    </location>
</feature>
<dbReference type="GO" id="GO:0004519">
    <property type="term" value="F:endonuclease activity"/>
    <property type="evidence" value="ECO:0007669"/>
    <property type="project" value="UniProtKB-KW"/>
</dbReference>
<dbReference type="Pfam" id="PF07510">
    <property type="entry name" value="GmrSD_C"/>
    <property type="match status" value="1"/>
</dbReference>
<evidence type="ECO:0000313" key="3">
    <source>
        <dbReference type="EMBL" id="MCY1078540.1"/>
    </source>
</evidence>
<sequence>MKLEKLATDLLGVAKILKNHTLSVPTFQRAYAWEAEHVREFFEDISGAMSRKEPEYFLGSLVLSNSSGATPELVDGQQRLATTTILIAAIRDHFISIADSGRARSLESEFLFALDRRTQDRLPRLRLNELDHEFFEKRVLSEPTSSDRKVEPTRDSHRRIAVAADEARSQVAAIVKANGKGGADAILDLVDYLEKQALVISLGVPDHANAFVIFETLNDRGLDLSISDLLKNYLFKLAGDKLNTVKANWIKMGGALEATGDESVLLTYLRHFWASTNGPARERELYSQIKKKTPNKQSAVKLADELADSAQLYAAIVNPNHVHWANYGASARKHLETLQLLRMEQFRPLLLAVLAKFDAKNVERTMALLVSWSVRFLVVGGLGGGSLERHYALKAQEVRSGAITNAAQLAKEMLSVVPTDAEFENEFKVARVSQSYLARYYLRALERAAAGEPDPELVPNDNEAEINLEHILPENPSTQWSVPADKAGAEYRRIGNMVLMKTKINSTIGNSGFDKKKPILKSSKFLLTQEAAKAKEWNISQIEKRQEKLAKLAIKAWPLKP</sequence>
<evidence type="ECO:0000259" key="1">
    <source>
        <dbReference type="Pfam" id="PF03235"/>
    </source>
</evidence>
<dbReference type="Proteomes" id="UP001207654">
    <property type="component" value="Unassembled WGS sequence"/>
</dbReference>
<dbReference type="Pfam" id="PF03235">
    <property type="entry name" value="GmrSD_N"/>
    <property type="match status" value="1"/>
</dbReference>
<comment type="caution">
    <text evidence="3">The sequence shown here is derived from an EMBL/GenBank/DDBJ whole genome shotgun (WGS) entry which is preliminary data.</text>
</comment>
<dbReference type="InterPro" id="IPR004919">
    <property type="entry name" value="GmrSD_N"/>
</dbReference>
<keyword evidence="3" id="KW-0378">Hydrolase</keyword>
<dbReference type="RefSeq" id="WP_267537312.1">
    <property type="nucleotide sequence ID" value="NZ_JAPNKA010000001.1"/>
</dbReference>
<dbReference type="InterPro" id="IPR011089">
    <property type="entry name" value="GmrSD_C"/>
</dbReference>
<reference evidence="3 4" key="1">
    <citation type="submission" date="2022-11" db="EMBL/GenBank/DDBJ databases">
        <title>Minimal conservation of predation-associated metabolite biosynthetic gene clusters underscores biosynthetic potential of Myxococcota including descriptions for ten novel species: Archangium lansinium sp. nov., Myxococcus landrumus sp. nov., Nannocystis bai.</title>
        <authorList>
            <person name="Ahearne A."/>
            <person name="Stevens C."/>
            <person name="Phillips K."/>
        </authorList>
    </citation>
    <scope>NUCLEOTIDE SEQUENCE [LARGE SCALE GENOMIC DNA]</scope>
    <source>
        <strain evidence="3 4">MIWBW</strain>
    </source>
</reference>
<keyword evidence="3" id="KW-0540">Nuclease</keyword>
<accession>A0ABT4AA56</accession>
<keyword evidence="4" id="KW-1185">Reference proteome</keyword>
<name>A0ABT4AA56_9BACT</name>
<protein>
    <submittedName>
        <fullName evidence="3">DUF262 domain-containing HNH endonuclease family protein</fullName>
    </submittedName>
</protein>
<keyword evidence="3" id="KW-0255">Endonuclease</keyword>
<dbReference type="PANTHER" id="PTHR35149:SF2">
    <property type="entry name" value="DUF262 DOMAIN-CONTAINING PROTEIN"/>
    <property type="match status" value="1"/>
</dbReference>